<name>A0A150X9Y1_9BACT</name>
<dbReference type="EMBL" id="LRDB01000045">
    <property type="protein sequence ID" value="KYG75472.1"/>
    <property type="molecule type" value="Genomic_DNA"/>
</dbReference>
<sequence>MSDENPYKKLKAPHLKKNIFETPEGYFGDLKEKITLGVVTEDERILGSEQLKKNIFDVPDGYFDKLNEKIISATKLTEEEGILGNEALKKNIYSTPENYFESLNSEILSKVKSETKVIPLYQTTWFRAVAAAVVLIMVALLSMPTKQLSESDLLSEVSDEAIINYLEERQAIEYELLSSVEGLDAILDNMILEETSSYSFALNENPELDYDFEYFDH</sequence>
<evidence type="ECO:0000313" key="2">
    <source>
        <dbReference type="Proteomes" id="UP000075615"/>
    </source>
</evidence>
<reference evidence="1 2" key="1">
    <citation type="submission" date="2016-01" db="EMBL/GenBank/DDBJ databases">
        <title>Genome sequencing of Roseivirga echinicomitans KMM 6058.</title>
        <authorList>
            <person name="Selvaratnam C."/>
            <person name="Thevarajoo S."/>
            <person name="Goh K.M."/>
            <person name="Ee R."/>
            <person name="Chan K.-G."/>
            <person name="Chong C.S."/>
        </authorList>
    </citation>
    <scope>NUCLEOTIDE SEQUENCE [LARGE SCALE GENOMIC DNA]</scope>
    <source>
        <strain evidence="1 2">KMM 6058</strain>
    </source>
</reference>
<dbReference type="OrthoDB" id="981524at2"/>
<proteinExistence type="predicted"/>
<dbReference type="STRING" id="296218.AWN68_07965"/>
<comment type="caution">
    <text evidence="1">The sequence shown here is derived from an EMBL/GenBank/DDBJ whole genome shotgun (WGS) entry which is preliminary data.</text>
</comment>
<evidence type="ECO:0000313" key="1">
    <source>
        <dbReference type="EMBL" id="KYG75472.1"/>
    </source>
</evidence>
<keyword evidence="2" id="KW-1185">Reference proteome</keyword>
<organism evidence="1 2">
    <name type="scientific">Roseivirga echinicomitans</name>
    <dbReference type="NCBI Taxonomy" id="296218"/>
    <lineage>
        <taxon>Bacteria</taxon>
        <taxon>Pseudomonadati</taxon>
        <taxon>Bacteroidota</taxon>
        <taxon>Cytophagia</taxon>
        <taxon>Cytophagales</taxon>
        <taxon>Roseivirgaceae</taxon>
        <taxon>Roseivirga</taxon>
    </lineage>
</organism>
<dbReference type="AlphaFoldDB" id="A0A150X9Y1"/>
<protein>
    <submittedName>
        <fullName evidence="1">Uncharacterized protein</fullName>
    </submittedName>
</protein>
<dbReference type="RefSeq" id="WP_068416877.1">
    <property type="nucleotide sequence ID" value="NZ_LRDB01000045.1"/>
</dbReference>
<accession>A0A150X9Y1</accession>
<gene>
    <name evidence="1" type="ORF">AWN68_07965</name>
</gene>
<dbReference type="Proteomes" id="UP000075615">
    <property type="component" value="Unassembled WGS sequence"/>
</dbReference>